<evidence type="ECO:0000256" key="4">
    <source>
        <dbReference type="ARBA" id="ARBA00022692"/>
    </source>
</evidence>
<dbReference type="GeneID" id="90546167"/>
<feature type="transmembrane region" description="Helical" evidence="10">
    <location>
        <begin position="255"/>
        <end position="277"/>
    </location>
</feature>
<keyword evidence="8 10" id="KW-0472">Membrane</keyword>
<feature type="transmembrane region" description="Helical" evidence="10">
    <location>
        <begin position="392"/>
        <end position="411"/>
    </location>
</feature>
<feature type="transmembrane region" description="Helical" evidence="10">
    <location>
        <begin position="307"/>
        <end position="325"/>
    </location>
</feature>
<evidence type="ECO:0000256" key="12">
    <source>
        <dbReference type="RuleBase" id="RU003484"/>
    </source>
</evidence>
<dbReference type="Gene3D" id="1.10.3370.10">
    <property type="entry name" value="SecY subunit domain"/>
    <property type="match status" value="1"/>
</dbReference>
<feature type="transmembrane region" description="Helical" evidence="10">
    <location>
        <begin position="203"/>
        <end position="229"/>
    </location>
</feature>
<dbReference type="eggNOG" id="COG0201">
    <property type="taxonomic scope" value="Bacteria"/>
</dbReference>
<comment type="subunit">
    <text evidence="10">Component of the Sec protein translocase complex. Heterotrimer consisting of SecY, SecE and SecG subunits. The heterotrimers can form oligomers, although 1 heterotrimer is thought to be able to translocate proteins. Interacts with the ribosome. Interacts with SecDF, and other proteins may be involved. Interacts with SecA.</text>
</comment>
<feature type="transmembrane region" description="Helical" evidence="10">
    <location>
        <begin position="145"/>
        <end position="164"/>
    </location>
</feature>
<evidence type="ECO:0000256" key="10">
    <source>
        <dbReference type="HAMAP-Rule" id="MF_01465"/>
    </source>
</evidence>
<dbReference type="PRINTS" id="PR00303">
    <property type="entry name" value="SECYTRNLCASE"/>
</dbReference>
<evidence type="ECO:0000256" key="2">
    <source>
        <dbReference type="ARBA" id="ARBA00005751"/>
    </source>
</evidence>
<dbReference type="EMBL" id="FOOE01000008">
    <property type="protein sequence ID" value="SFF72239.1"/>
    <property type="molecule type" value="Genomic_DNA"/>
</dbReference>
<dbReference type="PANTHER" id="PTHR10906">
    <property type="entry name" value="SECY/SEC61-ALPHA FAMILY MEMBER"/>
    <property type="match status" value="1"/>
</dbReference>
<keyword evidence="10" id="KW-1003">Cell membrane</keyword>
<evidence type="ECO:0000256" key="8">
    <source>
        <dbReference type="ARBA" id="ARBA00023136"/>
    </source>
</evidence>
<sequence length="428" mass="47337">MLSTLRNAWKIPELRKRILYTIFLVMVLRMGNFIPVPGVNIAALSASMGQSGTLINFYDLISGGAFSGFSIFALAVSPYINASIIMQLLTIAIPKLEQLSKEGEDGRKKIQNITRYISIPISIIMAYASYMYIYNQGVVTDSSFLGVMLILVPLIAGSTFLMWLGDQITVKGIGNGLSLIIFVNIISRFPTLVNQIIKSQETGAVTGVAVAMLLVVSLAILLSIIYMTLAERRIHVQYAGKAVGNKTYKGQTTHIPISIIGSAVIAIIFAMSVLQFVPVITQLFFSKTSFYAFINSNSPWNIFSTNTWSHAVVYAILVIFFTWFYSQITFKPEEMAENMHKSAGFIPGIRPGKQTELYLEKILNKVSVIGGIYASIIALFPIIISAHTPFKGIQFGGTMFLIMVSVSLETVRQIESQLVMRHYQGFLK</sequence>
<dbReference type="SUPFAM" id="SSF103491">
    <property type="entry name" value="Preprotein translocase SecY subunit"/>
    <property type="match status" value="1"/>
</dbReference>
<dbReference type="RefSeq" id="WP_027637834.1">
    <property type="nucleotide sequence ID" value="NZ_BAAACD010000008.1"/>
</dbReference>
<dbReference type="PROSITE" id="PS00755">
    <property type="entry name" value="SECY_1"/>
    <property type="match status" value="1"/>
</dbReference>
<evidence type="ECO:0000313" key="15">
    <source>
        <dbReference type="EMBL" id="SFF72239.1"/>
    </source>
</evidence>
<dbReference type="OrthoDB" id="9809248at2"/>
<name>A0A1I2L121_9CLOT</name>
<dbReference type="InterPro" id="IPR026593">
    <property type="entry name" value="SecY"/>
</dbReference>
<dbReference type="PIRSF" id="PIRSF004557">
    <property type="entry name" value="SecY"/>
    <property type="match status" value="1"/>
</dbReference>
<dbReference type="Proteomes" id="UP000246114">
    <property type="component" value="Unassembled WGS sequence"/>
</dbReference>
<feature type="transmembrane region" description="Helical" evidence="10">
    <location>
        <begin position="66"/>
        <end position="92"/>
    </location>
</feature>
<dbReference type="InterPro" id="IPR030659">
    <property type="entry name" value="SecY_CS"/>
</dbReference>
<dbReference type="EMBL" id="QAMZ01000006">
    <property type="protein sequence ID" value="PWL55473.1"/>
    <property type="molecule type" value="Genomic_DNA"/>
</dbReference>
<dbReference type="FunFam" id="1.10.3370.10:FF:000001">
    <property type="entry name" value="Preprotein translocase subunit SecY"/>
    <property type="match status" value="1"/>
</dbReference>
<dbReference type="GO" id="GO:0043952">
    <property type="term" value="P:protein transport by the Sec complex"/>
    <property type="evidence" value="ECO:0007669"/>
    <property type="project" value="UniProtKB-UniRule"/>
</dbReference>
<keyword evidence="3 10" id="KW-0813">Transport</keyword>
<reference evidence="14 17" key="2">
    <citation type="submission" date="2018-03" db="EMBL/GenBank/DDBJ databases">
        <title>The uncultured portion of the human microbiome is neutrally assembled.</title>
        <authorList>
            <person name="Jeraldo P."/>
            <person name="Boardman L."/>
            <person name="White B.A."/>
            <person name="Nelson H."/>
            <person name="Goldenfeld N."/>
            <person name="Chia N."/>
        </authorList>
    </citation>
    <scope>NUCLEOTIDE SEQUENCE [LARGE SCALE GENOMIC DNA]</scope>
    <source>
        <strain evidence="14">CIM:MAG 903</strain>
    </source>
</reference>
<reference evidence="15 16" key="1">
    <citation type="submission" date="2016-10" db="EMBL/GenBank/DDBJ databases">
        <authorList>
            <person name="de Groot N.N."/>
        </authorList>
    </citation>
    <scope>NUCLEOTIDE SEQUENCE [LARGE SCALE GENOMIC DNA]</scope>
    <source>
        <strain evidence="15 16">NLAE-zl-G419</strain>
    </source>
</reference>
<organism evidence="15 16">
    <name type="scientific">Clostridium cadaveris</name>
    <dbReference type="NCBI Taxonomy" id="1529"/>
    <lineage>
        <taxon>Bacteria</taxon>
        <taxon>Bacillati</taxon>
        <taxon>Bacillota</taxon>
        <taxon>Clostridia</taxon>
        <taxon>Eubacteriales</taxon>
        <taxon>Clostridiaceae</taxon>
        <taxon>Clostridium</taxon>
    </lineage>
</organism>
<dbReference type="Pfam" id="PF00344">
    <property type="entry name" value="SecY"/>
    <property type="match status" value="1"/>
</dbReference>
<protein>
    <recommendedName>
        <fullName evidence="9 10">Protein translocase subunit SecY</fullName>
    </recommendedName>
</protein>
<dbReference type="GO" id="GO:0006605">
    <property type="term" value="P:protein targeting"/>
    <property type="evidence" value="ECO:0007669"/>
    <property type="project" value="UniProtKB-UniRule"/>
</dbReference>
<evidence type="ECO:0000313" key="17">
    <source>
        <dbReference type="Proteomes" id="UP000246114"/>
    </source>
</evidence>
<evidence type="ECO:0000256" key="1">
    <source>
        <dbReference type="ARBA" id="ARBA00004141"/>
    </source>
</evidence>
<dbReference type="GO" id="GO:0065002">
    <property type="term" value="P:intracellular protein transmembrane transport"/>
    <property type="evidence" value="ECO:0007669"/>
    <property type="project" value="UniProtKB-UniRule"/>
</dbReference>
<evidence type="ECO:0000256" key="6">
    <source>
        <dbReference type="ARBA" id="ARBA00022989"/>
    </source>
</evidence>
<evidence type="ECO:0000313" key="14">
    <source>
        <dbReference type="EMBL" id="PWL55473.1"/>
    </source>
</evidence>
<dbReference type="NCBIfam" id="TIGR00967">
    <property type="entry name" value="3a0501s007"/>
    <property type="match status" value="1"/>
</dbReference>
<feature type="transmembrane region" description="Helical" evidence="10">
    <location>
        <begin position="20"/>
        <end position="46"/>
    </location>
</feature>
<comment type="function">
    <text evidence="10 11">The central subunit of the protein translocation channel SecYEG. Consists of two halves formed by TMs 1-5 and 6-10. These two domains form a lateral gate at the front which open onto the bilayer between TMs 2 and 7, and are clamped together by SecE at the back. The channel is closed by both a pore ring composed of hydrophobic SecY resides and a short helix (helix 2A) on the extracellular side of the membrane which forms a plug. The plug probably moves laterally to allow the channel to open. The ring and the pore may move independently.</text>
</comment>
<keyword evidence="4 10" id="KW-0812">Transmembrane</keyword>
<keyword evidence="6 10" id="KW-1133">Transmembrane helix</keyword>
<dbReference type="STRING" id="1529.SAMN04487885_10823"/>
<keyword evidence="5 10" id="KW-0653">Protein transport</keyword>
<dbReference type="Proteomes" id="UP000182135">
    <property type="component" value="Unassembled WGS sequence"/>
</dbReference>
<dbReference type="InterPro" id="IPR023201">
    <property type="entry name" value="SecY_dom_sf"/>
</dbReference>
<comment type="subcellular location">
    <subcellularLocation>
        <location evidence="10">Cell membrane</location>
        <topology evidence="10">Multi-pass membrane protein</topology>
    </subcellularLocation>
    <subcellularLocation>
        <location evidence="1 12">Membrane</location>
        <topology evidence="1 12">Multi-pass membrane protein</topology>
    </subcellularLocation>
</comment>
<evidence type="ECO:0000313" key="16">
    <source>
        <dbReference type="Proteomes" id="UP000182135"/>
    </source>
</evidence>
<dbReference type="AlphaFoldDB" id="A0A1I2L121"/>
<evidence type="ECO:0000256" key="11">
    <source>
        <dbReference type="RuleBase" id="RU000537"/>
    </source>
</evidence>
<dbReference type="PROSITE" id="PS00756">
    <property type="entry name" value="SECY_2"/>
    <property type="match status" value="1"/>
</dbReference>
<evidence type="ECO:0000256" key="3">
    <source>
        <dbReference type="ARBA" id="ARBA00022448"/>
    </source>
</evidence>
<evidence type="ECO:0000256" key="13">
    <source>
        <dbReference type="RuleBase" id="RU004349"/>
    </source>
</evidence>
<dbReference type="InterPro" id="IPR002208">
    <property type="entry name" value="SecY/SEC61-alpha"/>
</dbReference>
<evidence type="ECO:0000256" key="5">
    <source>
        <dbReference type="ARBA" id="ARBA00022927"/>
    </source>
</evidence>
<feature type="transmembrane region" description="Helical" evidence="10">
    <location>
        <begin position="113"/>
        <end position="133"/>
    </location>
</feature>
<dbReference type="GO" id="GO:0005886">
    <property type="term" value="C:plasma membrane"/>
    <property type="evidence" value="ECO:0007669"/>
    <property type="project" value="UniProtKB-SubCell"/>
</dbReference>
<accession>A0A1I2L121</accession>
<gene>
    <name evidence="10" type="primary">secY</name>
    <name evidence="14" type="ORF">DBY38_01760</name>
    <name evidence="15" type="ORF">SAMN04487885_10823</name>
</gene>
<proteinExistence type="inferred from homology"/>
<keyword evidence="7 10" id="KW-0811">Translocation</keyword>
<comment type="similarity">
    <text evidence="2 10 13">Belongs to the SecY/SEC61-alpha family.</text>
</comment>
<evidence type="ECO:0000256" key="9">
    <source>
        <dbReference type="ARBA" id="ARBA00039733"/>
    </source>
</evidence>
<dbReference type="HAMAP" id="MF_01465">
    <property type="entry name" value="SecY"/>
    <property type="match status" value="1"/>
</dbReference>
<feature type="transmembrane region" description="Helical" evidence="10">
    <location>
        <begin position="366"/>
        <end position="386"/>
    </location>
</feature>
<keyword evidence="16" id="KW-1185">Reference proteome</keyword>
<feature type="transmembrane region" description="Helical" evidence="10">
    <location>
        <begin position="176"/>
        <end position="197"/>
    </location>
</feature>
<evidence type="ECO:0000256" key="7">
    <source>
        <dbReference type="ARBA" id="ARBA00023010"/>
    </source>
</evidence>